<dbReference type="Pfam" id="PF14124">
    <property type="entry name" value="DUF4291"/>
    <property type="match status" value="1"/>
</dbReference>
<evidence type="ECO:0000313" key="2">
    <source>
        <dbReference type="Proteomes" id="UP001596540"/>
    </source>
</evidence>
<dbReference type="PANTHER" id="PTHR38567">
    <property type="entry name" value="DUF4291 DOMAIN-CONTAINING PROTEIN"/>
    <property type="match status" value="1"/>
</dbReference>
<dbReference type="EMBL" id="JBHTBH010000010">
    <property type="protein sequence ID" value="MFC7330121.1"/>
    <property type="molecule type" value="Genomic_DNA"/>
</dbReference>
<reference evidence="2" key="1">
    <citation type="journal article" date="2019" name="Int. J. Syst. Evol. Microbiol.">
        <title>The Global Catalogue of Microorganisms (GCM) 10K type strain sequencing project: providing services to taxonomists for standard genome sequencing and annotation.</title>
        <authorList>
            <consortium name="The Broad Institute Genomics Platform"/>
            <consortium name="The Broad Institute Genome Sequencing Center for Infectious Disease"/>
            <person name="Wu L."/>
            <person name="Ma J."/>
        </authorList>
    </citation>
    <scope>NUCLEOTIDE SEQUENCE [LARGE SCALE GENOMIC DNA]</scope>
    <source>
        <strain evidence="2">CGMCC 4.7382</strain>
    </source>
</reference>
<dbReference type="RefSeq" id="WP_379872762.1">
    <property type="nucleotide sequence ID" value="NZ_JBHTBH010000010.1"/>
</dbReference>
<name>A0ABW2KJL0_9ACTN</name>
<accession>A0ABW2KJL0</accession>
<proteinExistence type="predicted"/>
<comment type="caution">
    <text evidence="1">The sequence shown here is derived from an EMBL/GenBank/DDBJ whole genome shotgun (WGS) entry which is preliminary data.</text>
</comment>
<gene>
    <name evidence="1" type="ORF">ACFQRF_20530</name>
</gene>
<dbReference type="InterPro" id="IPR025633">
    <property type="entry name" value="DUF4291"/>
</dbReference>
<sequence length="207" mass="23351">MSTSIPERHPGRPSRAVYADHDDATLVVYQAYPAAIADAALAAGTFVPPFRRERMTWIKPSYTWMMYRCGYATKPGQERVLAVRITAEGFTWALRHACPSHHDRALFPDREQWRRRLQESPVRVQWDPERDLSGAPLEHRSVQVGLSGEAVRRYADEWIVGLTDVTPLAARIRELRRAGEHTAAAALLPHERPWPVPADAAARIGCP</sequence>
<organism evidence="1 2">
    <name type="scientific">Marinactinospora rubrisoli</name>
    <dbReference type="NCBI Taxonomy" id="2715399"/>
    <lineage>
        <taxon>Bacteria</taxon>
        <taxon>Bacillati</taxon>
        <taxon>Actinomycetota</taxon>
        <taxon>Actinomycetes</taxon>
        <taxon>Streptosporangiales</taxon>
        <taxon>Nocardiopsidaceae</taxon>
        <taxon>Marinactinospora</taxon>
    </lineage>
</organism>
<evidence type="ECO:0000313" key="1">
    <source>
        <dbReference type="EMBL" id="MFC7330121.1"/>
    </source>
</evidence>
<keyword evidence="2" id="KW-1185">Reference proteome</keyword>
<protein>
    <submittedName>
        <fullName evidence="1">DUF4291 domain-containing protein</fullName>
    </submittedName>
</protein>
<dbReference type="PANTHER" id="PTHR38567:SF1">
    <property type="entry name" value="DUF4291 DOMAIN-CONTAINING PROTEIN"/>
    <property type="match status" value="1"/>
</dbReference>
<dbReference type="Proteomes" id="UP001596540">
    <property type="component" value="Unassembled WGS sequence"/>
</dbReference>